<keyword evidence="9" id="KW-1185">Reference proteome</keyword>
<evidence type="ECO:0000256" key="4">
    <source>
        <dbReference type="ARBA" id="ARBA00022989"/>
    </source>
</evidence>
<evidence type="ECO:0000256" key="2">
    <source>
        <dbReference type="ARBA" id="ARBA00022475"/>
    </source>
</evidence>
<keyword evidence="5 6" id="KW-0472">Membrane</keyword>
<dbReference type="PANTHER" id="PTHR23513:SF6">
    <property type="entry name" value="MAJOR FACILITATOR SUPERFAMILY ASSOCIATED DOMAIN-CONTAINING PROTEIN"/>
    <property type="match status" value="1"/>
</dbReference>
<name>A0ABW6W9E9_9ACTN</name>
<feature type="transmembrane region" description="Helical" evidence="6">
    <location>
        <begin position="280"/>
        <end position="299"/>
    </location>
</feature>
<keyword evidence="2" id="KW-1003">Cell membrane</keyword>
<feature type="transmembrane region" description="Helical" evidence="6">
    <location>
        <begin position="336"/>
        <end position="356"/>
    </location>
</feature>
<proteinExistence type="predicted"/>
<evidence type="ECO:0000313" key="8">
    <source>
        <dbReference type="EMBL" id="MFF5289135.1"/>
    </source>
</evidence>
<feature type="transmembrane region" description="Helical" evidence="6">
    <location>
        <begin position="218"/>
        <end position="241"/>
    </location>
</feature>
<dbReference type="Pfam" id="PF07690">
    <property type="entry name" value="MFS_1"/>
    <property type="match status" value="1"/>
</dbReference>
<feature type="transmembrane region" description="Helical" evidence="6">
    <location>
        <begin position="305"/>
        <end position="324"/>
    </location>
</feature>
<protein>
    <submittedName>
        <fullName evidence="8">MFS transporter</fullName>
    </submittedName>
</protein>
<reference evidence="8 9" key="1">
    <citation type="submission" date="2024-10" db="EMBL/GenBank/DDBJ databases">
        <title>The Natural Products Discovery Center: Release of the First 8490 Sequenced Strains for Exploring Actinobacteria Biosynthetic Diversity.</title>
        <authorList>
            <person name="Kalkreuter E."/>
            <person name="Kautsar S.A."/>
            <person name="Yang D."/>
            <person name="Bader C.D."/>
            <person name="Teijaro C.N."/>
            <person name="Fluegel L."/>
            <person name="Davis C.M."/>
            <person name="Simpson J.R."/>
            <person name="Lauterbach L."/>
            <person name="Steele A.D."/>
            <person name="Gui C."/>
            <person name="Meng S."/>
            <person name="Li G."/>
            <person name="Viehrig K."/>
            <person name="Ye F."/>
            <person name="Su P."/>
            <person name="Kiefer A.F."/>
            <person name="Nichols A."/>
            <person name="Cepeda A.J."/>
            <person name="Yan W."/>
            <person name="Fan B."/>
            <person name="Jiang Y."/>
            <person name="Adhikari A."/>
            <person name="Zheng C.-J."/>
            <person name="Schuster L."/>
            <person name="Cowan T.M."/>
            <person name="Smanski M.J."/>
            <person name="Chevrette M.G."/>
            <person name="De Carvalho L.P.S."/>
            <person name="Shen B."/>
        </authorList>
    </citation>
    <scope>NUCLEOTIDE SEQUENCE [LARGE SCALE GENOMIC DNA]</scope>
    <source>
        <strain evidence="8 9">NPDC000087</strain>
    </source>
</reference>
<keyword evidence="3 6" id="KW-0812">Transmembrane</keyword>
<sequence length="403" mass="41326">MLVSWRPLAGLLVAQAGALTANRILLVALPWLVLTATGSPTETGLVVFCQVMPFVVIQALTGPILDRVAPRRVSTAGDLTSAAAITILAMPGDRPLWLLMAVAALIGAADGPATAAKAVLLPTATSGAGQPLERGTGLATAAERTATAAGPALAGLLIAAYGVPAALWSAVATLLLAAVVLPATTAATRRPAPTGDAYLTRLRHGAVFLRGDMSLRAIVTMIVFTNFADQAFLTVLLPVWARSAGHGAALVGVAISGFATMSIGTALLAAWIGHRLPRRVAYLAGFVTSGVSRIVALAAGLPPNAVVVVFAIAGLGSGLVNPIISTLTYERIPPELLGRVQTLITAWAWVGIPFGGLAGATMLAATGLSMSLWTCSFAYLIAVLRPGWRVQWHAPVKVAVSRE</sequence>
<organism evidence="8 9">
    <name type="scientific">Paractinoplanes globisporus</name>
    <dbReference type="NCBI Taxonomy" id="113565"/>
    <lineage>
        <taxon>Bacteria</taxon>
        <taxon>Bacillati</taxon>
        <taxon>Actinomycetota</taxon>
        <taxon>Actinomycetes</taxon>
        <taxon>Micromonosporales</taxon>
        <taxon>Micromonosporaceae</taxon>
        <taxon>Paractinoplanes</taxon>
    </lineage>
</organism>
<evidence type="ECO:0000256" key="1">
    <source>
        <dbReference type="ARBA" id="ARBA00004651"/>
    </source>
</evidence>
<comment type="caution">
    <text evidence="8">The sequence shown here is derived from an EMBL/GenBank/DDBJ whole genome shotgun (WGS) entry which is preliminary data.</text>
</comment>
<dbReference type="RefSeq" id="WP_020509481.1">
    <property type="nucleotide sequence ID" value="NZ_JBIAZU010000001.1"/>
</dbReference>
<evidence type="ECO:0000256" key="3">
    <source>
        <dbReference type="ARBA" id="ARBA00022692"/>
    </source>
</evidence>
<evidence type="ECO:0000256" key="6">
    <source>
        <dbReference type="SAM" id="Phobius"/>
    </source>
</evidence>
<dbReference type="SUPFAM" id="SSF103473">
    <property type="entry name" value="MFS general substrate transporter"/>
    <property type="match status" value="1"/>
</dbReference>
<dbReference type="InterPro" id="IPR011701">
    <property type="entry name" value="MFS"/>
</dbReference>
<dbReference type="Proteomes" id="UP001602245">
    <property type="component" value="Unassembled WGS sequence"/>
</dbReference>
<dbReference type="PROSITE" id="PS50850">
    <property type="entry name" value="MFS"/>
    <property type="match status" value="1"/>
</dbReference>
<feature type="transmembrane region" description="Helical" evidence="6">
    <location>
        <begin position="247"/>
        <end position="273"/>
    </location>
</feature>
<dbReference type="Gene3D" id="1.20.1250.20">
    <property type="entry name" value="MFS general substrate transporter like domains"/>
    <property type="match status" value="2"/>
</dbReference>
<gene>
    <name evidence="8" type="ORF">ACFY35_06845</name>
</gene>
<accession>A0ABW6W9E9</accession>
<comment type="subcellular location">
    <subcellularLocation>
        <location evidence="1">Cell membrane</location>
        <topology evidence="1">Multi-pass membrane protein</topology>
    </subcellularLocation>
</comment>
<dbReference type="EMBL" id="JBIAZU010000001">
    <property type="protein sequence ID" value="MFF5289135.1"/>
    <property type="molecule type" value="Genomic_DNA"/>
</dbReference>
<evidence type="ECO:0000256" key="5">
    <source>
        <dbReference type="ARBA" id="ARBA00023136"/>
    </source>
</evidence>
<feature type="transmembrane region" description="Helical" evidence="6">
    <location>
        <begin position="158"/>
        <end position="181"/>
    </location>
</feature>
<dbReference type="PANTHER" id="PTHR23513">
    <property type="entry name" value="INTEGRAL MEMBRANE EFFLUX PROTEIN-RELATED"/>
    <property type="match status" value="1"/>
</dbReference>
<evidence type="ECO:0000313" key="9">
    <source>
        <dbReference type="Proteomes" id="UP001602245"/>
    </source>
</evidence>
<feature type="domain" description="Major facilitator superfamily (MFS) profile" evidence="7">
    <location>
        <begin position="215"/>
        <end position="403"/>
    </location>
</feature>
<evidence type="ECO:0000259" key="7">
    <source>
        <dbReference type="PROSITE" id="PS50850"/>
    </source>
</evidence>
<dbReference type="CDD" id="cd06173">
    <property type="entry name" value="MFS_MefA_like"/>
    <property type="match status" value="1"/>
</dbReference>
<feature type="transmembrane region" description="Helical" evidence="6">
    <location>
        <begin position="362"/>
        <end position="384"/>
    </location>
</feature>
<dbReference type="InterPro" id="IPR036259">
    <property type="entry name" value="MFS_trans_sf"/>
</dbReference>
<keyword evidence="4 6" id="KW-1133">Transmembrane helix</keyword>
<dbReference type="InterPro" id="IPR020846">
    <property type="entry name" value="MFS_dom"/>
</dbReference>